<proteinExistence type="inferred from homology"/>
<gene>
    <name evidence="5" type="ORF">AAY24_06295</name>
</gene>
<dbReference type="Gene3D" id="3.40.50.1000">
    <property type="entry name" value="HAD superfamily/HAD-like"/>
    <property type="match status" value="2"/>
</dbReference>
<keyword evidence="6" id="KW-1185">Reference proteome</keyword>
<dbReference type="EC" id="3.1.3.18" evidence="4"/>
<dbReference type="EMBL" id="CP011412">
    <property type="protein sequence ID" value="AKH22090.1"/>
    <property type="molecule type" value="Genomic_DNA"/>
</dbReference>
<dbReference type="SFLD" id="SFLDS00003">
    <property type="entry name" value="Haloacid_Dehalogenase"/>
    <property type="match status" value="2"/>
</dbReference>
<dbReference type="SFLD" id="SFLDG01129">
    <property type="entry name" value="C1.5:_HAD__Beta-PGM__Phosphata"/>
    <property type="match status" value="2"/>
</dbReference>
<dbReference type="GO" id="GO:0006281">
    <property type="term" value="P:DNA repair"/>
    <property type="evidence" value="ECO:0007669"/>
    <property type="project" value="TreeGrafter"/>
</dbReference>
<dbReference type="GO" id="GO:0008967">
    <property type="term" value="F:phosphoglycolate phosphatase activity"/>
    <property type="evidence" value="ECO:0007669"/>
    <property type="project" value="UniProtKB-EC"/>
</dbReference>
<dbReference type="Gene3D" id="1.10.150.730">
    <property type="match status" value="1"/>
</dbReference>
<dbReference type="InterPro" id="IPR023214">
    <property type="entry name" value="HAD_sf"/>
</dbReference>
<reference evidence="5 6" key="1">
    <citation type="journal article" date="2015" name="Genome Announc.">
        <title>Complete Genome Sequence of Sedimenticola thiotaurini Strain SIP-G1, a Polyphosphate- and Polyhydroxyalkanoate-Accumulating Sulfur-Oxidizing Gammaproteobacterium Isolated from Salt Marsh Sediments.</title>
        <authorList>
            <person name="Flood B.E."/>
            <person name="Jones D.S."/>
            <person name="Bailey J.V."/>
        </authorList>
    </citation>
    <scope>NUCLEOTIDE SEQUENCE [LARGE SCALE GENOMIC DNA]</scope>
    <source>
        <strain evidence="5 6">SIP-G1</strain>
    </source>
</reference>
<comment type="similarity">
    <text evidence="3">Belongs to the HAD-like hydrolase superfamily. CbbY/CbbZ/Gph/YieH family.</text>
</comment>
<accession>A0A0F7K4H0</accession>
<dbReference type="InterPro" id="IPR050155">
    <property type="entry name" value="HAD-like_hydrolase_sf"/>
</dbReference>
<dbReference type="KEGG" id="seds:AAY24_06295"/>
<organism evidence="5 6">
    <name type="scientific">Sedimenticola thiotaurini</name>
    <dbReference type="NCBI Taxonomy" id="1543721"/>
    <lineage>
        <taxon>Bacteria</taxon>
        <taxon>Pseudomonadati</taxon>
        <taxon>Pseudomonadota</taxon>
        <taxon>Gammaproteobacteria</taxon>
        <taxon>Chromatiales</taxon>
        <taxon>Sedimenticolaceae</taxon>
        <taxon>Sedimenticola</taxon>
    </lineage>
</organism>
<protein>
    <recommendedName>
        <fullName evidence="4">phosphoglycolate phosphatase</fullName>
        <ecNumber evidence="4">3.1.3.18</ecNumber>
    </recommendedName>
</protein>
<comment type="pathway">
    <text evidence="2">Organic acid metabolism; glycolate biosynthesis; glycolate from 2-phosphoglycolate: step 1/1.</text>
</comment>
<dbReference type="Pfam" id="PF13419">
    <property type="entry name" value="HAD_2"/>
    <property type="match status" value="2"/>
</dbReference>
<evidence type="ECO:0000313" key="6">
    <source>
        <dbReference type="Proteomes" id="UP000034410"/>
    </source>
</evidence>
<dbReference type="AlphaFoldDB" id="A0A0F7K4H0"/>
<evidence type="ECO:0000313" key="5">
    <source>
        <dbReference type="EMBL" id="AKH22090.1"/>
    </source>
</evidence>
<dbReference type="OrthoDB" id="9782449at2"/>
<comment type="catalytic activity">
    <reaction evidence="1">
        <text>2-phosphoglycolate + H2O = glycolate + phosphate</text>
        <dbReference type="Rhea" id="RHEA:14369"/>
        <dbReference type="ChEBI" id="CHEBI:15377"/>
        <dbReference type="ChEBI" id="CHEBI:29805"/>
        <dbReference type="ChEBI" id="CHEBI:43474"/>
        <dbReference type="ChEBI" id="CHEBI:58033"/>
        <dbReference type="EC" id="3.1.3.18"/>
    </reaction>
</comment>
<evidence type="ECO:0000256" key="3">
    <source>
        <dbReference type="ARBA" id="ARBA00006171"/>
    </source>
</evidence>
<evidence type="ECO:0000256" key="2">
    <source>
        <dbReference type="ARBA" id="ARBA00004818"/>
    </source>
</evidence>
<name>A0A0F7K4H0_9GAMM</name>
<dbReference type="InterPro" id="IPR036412">
    <property type="entry name" value="HAD-like_sf"/>
</dbReference>
<dbReference type="PANTHER" id="PTHR43434">
    <property type="entry name" value="PHOSPHOGLYCOLATE PHOSPHATASE"/>
    <property type="match status" value="1"/>
</dbReference>
<evidence type="ECO:0000256" key="1">
    <source>
        <dbReference type="ARBA" id="ARBA00000830"/>
    </source>
</evidence>
<keyword evidence="5" id="KW-0378">Hydrolase</keyword>
<sequence>MDSTIQTLTPPRILLLDWHATLVDSLDAMYRAIDDLLPQFEELGLLGRLAPEELSKTPDDVKLVRFVRIFRRLHPKIRAERRVSRTDIFDALFGPDLEAIAIAHKAFNACYRDHFGEVKPFEAGMRERLQLLRQLGIRLGVPTNRSREFLEREMLSLEGGSWVELFDTTVCGDEVTHHKPAPDVLLKAIANLGAKPGPDVWYLGDSRTDTIAAKEAGITSIFYNGAMWDWDWLERIFPRTEQHPHKPDAVVDDLDSLLDLLHSLEPAVQPPERAALWSARPERLPPRRQPPPRIEPDWHPAVVDLTAPVFLLFDWHATLVDTLDAMYHAVDDMLPELDELKLSERLVDPADSKTPEDARLVEHVRDYHQLHPKIKADRKISRTDIFEVLFGNDEAAKQIAHAAFNRHYRNHFGAVYPFEPGVKDMLIGLRALDLQLGVLTNRDREFFEQELAAVEGTGWTELFDTTVCGDDTALRKPHADPILKALENLHLRPGPEIWYIGDSTTDTISAKRAGVTSVFFNGAQWDQQWLDKIFPGTERHPHKPDVVVNDFGEFWALTLACRAARPRKGWSI</sequence>
<dbReference type="PATRIC" id="fig|1543721.4.peg.1303"/>
<dbReference type="SUPFAM" id="SSF56784">
    <property type="entry name" value="HAD-like"/>
    <property type="match status" value="2"/>
</dbReference>
<dbReference type="GO" id="GO:0005829">
    <property type="term" value="C:cytosol"/>
    <property type="evidence" value="ECO:0007669"/>
    <property type="project" value="TreeGrafter"/>
</dbReference>
<dbReference type="Proteomes" id="UP000034410">
    <property type="component" value="Chromosome"/>
</dbReference>
<dbReference type="InterPro" id="IPR041492">
    <property type="entry name" value="HAD_2"/>
</dbReference>
<evidence type="ECO:0000256" key="4">
    <source>
        <dbReference type="ARBA" id="ARBA00013078"/>
    </source>
</evidence>
<dbReference type="PANTHER" id="PTHR43434:SF1">
    <property type="entry name" value="PHOSPHOGLYCOLATE PHOSPHATASE"/>
    <property type="match status" value="1"/>
</dbReference>